<sequence length="90" mass="9622">MKHALLAGLLLTACALPFTANANDDNNQCQMNLSKVRDAKVANPHLSDAVKSDIDTTVHRAEAALARHNDDGGRECVALTQQALQKAQSN</sequence>
<comment type="caution">
    <text evidence="2">The sequence shown here is derived from an EMBL/GenBank/DDBJ whole genome shotgun (WGS) entry which is preliminary data.</text>
</comment>
<accession>A0A1C2E9R2</accession>
<evidence type="ECO:0000256" key="1">
    <source>
        <dbReference type="SAM" id="SignalP"/>
    </source>
</evidence>
<dbReference type="Proteomes" id="UP000095143">
    <property type="component" value="Unassembled WGS sequence"/>
</dbReference>
<dbReference type="RefSeq" id="WP_065987633.1">
    <property type="nucleotide sequence ID" value="NZ_MDEN01000057.1"/>
</dbReference>
<dbReference type="AlphaFoldDB" id="A0A1C2E9R2"/>
<proteinExistence type="predicted"/>
<feature type="chain" id="PRO_5008660177" description="Secreted protein" evidence="1">
    <location>
        <begin position="23"/>
        <end position="90"/>
    </location>
</feature>
<evidence type="ECO:0000313" key="2">
    <source>
        <dbReference type="EMBL" id="OCX23733.1"/>
    </source>
</evidence>
<keyword evidence="1" id="KW-0732">Signal</keyword>
<feature type="signal peptide" evidence="1">
    <location>
        <begin position="1"/>
        <end position="22"/>
    </location>
</feature>
<gene>
    <name evidence="2" type="ORF">BBI10_06890</name>
</gene>
<evidence type="ECO:0008006" key="4">
    <source>
        <dbReference type="Google" id="ProtNLM"/>
    </source>
</evidence>
<reference evidence="2 3" key="1">
    <citation type="submission" date="2016-08" db="EMBL/GenBank/DDBJ databases">
        <title>Whole genome sequence of Pseudomonas graminis strain UASWS1507, a potential biological control agent for agriculture.</title>
        <authorList>
            <person name="Crovadore J."/>
            <person name="Calmin G."/>
            <person name="Chablais R."/>
            <person name="Cochard B."/>
            <person name="Lefort F."/>
        </authorList>
    </citation>
    <scope>NUCLEOTIDE SEQUENCE [LARGE SCALE GENOMIC DNA]</scope>
    <source>
        <strain evidence="2 3">UASWS1507</strain>
    </source>
</reference>
<dbReference type="OrthoDB" id="6899097at2"/>
<dbReference type="EMBL" id="MDEN01000057">
    <property type="protein sequence ID" value="OCX23733.1"/>
    <property type="molecule type" value="Genomic_DNA"/>
</dbReference>
<protein>
    <recommendedName>
        <fullName evidence="4">Secreted protein</fullName>
    </recommendedName>
</protein>
<organism evidence="2 3">
    <name type="scientific">Pseudomonas graminis</name>
    <dbReference type="NCBI Taxonomy" id="158627"/>
    <lineage>
        <taxon>Bacteria</taxon>
        <taxon>Pseudomonadati</taxon>
        <taxon>Pseudomonadota</taxon>
        <taxon>Gammaproteobacteria</taxon>
        <taxon>Pseudomonadales</taxon>
        <taxon>Pseudomonadaceae</taxon>
        <taxon>Pseudomonas</taxon>
    </lineage>
</organism>
<evidence type="ECO:0000313" key="3">
    <source>
        <dbReference type="Proteomes" id="UP000095143"/>
    </source>
</evidence>
<name>A0A1C2E9R2_9PSED</name>